<feature type="signal peptide" evidence="16">
    <location>
        <begin position="1"/>
        <end position="42"/>
    </location>
</feature>
<evidence type="ECO:0000256" key="4">
    <source>
        <dbReference type="ARBA" id="ARBA00022452"/>
    </source>
</evidence>
<comment type="caution">
    <text evidence="18">The sequence shown here is derived from an EMBL/GenBank/DDBJ whole genome shotgun (WGS) entry which is preliminary data.</text>
</comment>
<keyword evidence="12 18" id="KW-0675">Receptor</keyword>
<dbReference type="AlphaFoldDB" id="A0A560CE26"/>
<dbReference type="InterPro" id="IPR010105">
    <property type="entry name" value="TonB_sidphr_rcpt"/>
</dbReference>
<organism evidence="18 19">
    <name type="scientific">Azospirillum brasilense</name>
    <dbReference type="NCBI Taxonomy" id="192"/>
    <lineage>
        <taxon>Bacteria</taxon>
        <taxon>Pseudomonadati</taxon>
        <taxon>Pseudomonadota</taxon>
        <taxon>Alphaproteobacteria</taxon>
        <taxon>Rhodospirillales</taxon>
        <taxon>Azospirillaceae</taxon>
        <taxon>Azospirillum</taxon>
    </lineage>
</organism>
<evidence type="ECO:0000256" key="13">
    <source>
        <dbReference type="ARBA" id="ARBA00023237"/>
    </source>
</evidence>
<evidence type="ECO:0000256" key="14">
    <source>
        <dbReference type="PROSITE-ProRule" id="PRU01360"/>
    </source>
</evidence>
<keyword evidence="9" id="KW-0406">Ion transport</keyword>
<dbReference type="Proteomes" id="UP000318529">
    <property type="component" value="Unassembled WGS sequence"/>
</dbReference>
<evidence type="ECO:0000256" key="16">
    <source>
        <dbReference type="SAM" id="SignalP"/>
    </source>
</evidence>
<evidence type="ECO:0000256" key="12">
    <source>
        <dbReference type="ARBA" id="ARBA00023170"/>
    </source>
</evidence>
<dbReference type="EMBL" id="VITH01000006">
    <property type="protein sequence ID" value="TWA83090.1"/>
    <property type="molecule type" value="Genomic_DNA"/>
</dbReference>
<evidence type="ECO:0000313" key="19">
    <source>
        <dbReference type="Proteomes" id="UP000318529"/>
    </source>
</evidence>
<name>A0A560CE26_AZOBR</name>
<dbReference type="InterPro" id="IPR037066">
    <property type="entry name" value="Plug_dom_sf"/>
</dbReference>
<evidence type="ECO:0000256" key="15">
    <source>
        <dbReference type="RuleBase" id="RU003357"/>
    </source>
</evidence>
<dbReference type="GO" id="GO:0038023">
    <property type="term" value="F:signaling receptor activity"/>
    <property type="evidence" value="ECO:0007669"/>
    <property type="project" value="InterPro"/>
</dbReference>
<dbReference type="PANTHER" id="PTHR32552">
    <property type="entry name" value="FERRICHROME IRON RECEPTOR-RELATED"/>
    <property type="match status" value="1"/>
</dbReference>
<keyword evidence="4 14" id="KW-1134">Transmembrane beta strand</keyword>
<dbReference type="InterPro" id="IPR036942">
    <property type="entry name" value="Beta-barrel_TonB_sf"/>
</dbReference>
<dbReference type="InterPro" id="IPR039426">
    <property type="entry name" value="TonB-dep_rcpt-like"/>
</dbReference>
<dbReference type="Pfam" id="PF00593">
    <property type="entry name" value="TonB_dep_Rec_b-barrel"/>
    <property type="match status" value="1"/>
</dbReference>
<evidence type="ECO:0000259" key="17">
    <source>
        <dbReference type="SMART" id="SM00965"/>
    </source>
</evidence>
<evidence type="ECO:0000313" key="18">
    <source>
        <dbReference type="EMBL" id="TWA83090.1"/>
    </source>
</evidence>
<keyword evidence="13 14" id="KW-0998">Cell outer membrane</keyword>
<comment type="similarity">
    <text evidence="2 14 15">Belongs to the TonB-dependent receptor family.</text>
</comment>
<evidence type="ECO:0000256" key="6">
    <source>
        <dbReference type="ARBA" id="ARBA00022692"/>
    </source>
</evidence>
<evidence type="ECO:0000256" key="5">
    <source>
        <dbReference type="ARBA" id="ARBA00022496"/>
    </source>
</evidence>
<evidence type="ECO:0000256" key="8">
    <source>
        <dbReference type="ARBA" id="ARBA00023004"/>
    </source>
</evidence>
<evidence type="ECO:0000256" key="10">
    <source>
        <dbReference type="ARBA" id="ARBA00023077"/>
    </source>
</evidence>
<proteinExistence type="inferred from homology"/>
<feature type="chain" id="PRO_5021843059" evidence="16">
    <location>
        <begin position="43"/>
        <end position="834"/>
    </location>
</feature>
<evidence type="ECO:0000256" key="3">
    <source>
        <dbReference type="ARBA" id="ARBA00022448"/>
    </source>
</evidence>
<keyword evidence="3 14" id="KW-0813">Transport</keyword>
<dbReference type="Gene3D" id="2.40.170.20">
    <property type="entry name" value="TonB-dependent receptor, beta-barrel domain"/>
    <property type="match status" value="1"/>
</dbReference>
<keyword evidence="11 14" id="KW-0472">Membrane</keyword>
<dbReference type="PROSITE" id="PS52016">
    <property type="entry name" value="TONB_DEPENDENT_REC_3"/>
    <property type="match status" value="1"/>
</dbReference>
<dbReference type="GO" id="GO:0015344">
    <property type="term" value="F:siderophore uptake transmembrane transporter activity"/>
    <property type="evidence" value="ECO:0007669"/>
    <property type="project" value="TreeGrafter"/>
</dbReference>
<dbReference type="Gene3D" id="3.55.50.30">
    <property type="match status" value="1"/>
</dbReference>
<evidence type="ECO:0000256" key="1">
    <source>
        <dbReference type="ARBA" id="ARBA00004571"/>
    </source>
</evidence>
<comment type="subcellular location">
    <subcellularLocation>
        <location evidence="1 14">Cell outer membrane</location>
        <topology evidence="1 14">Multi-pass membrane protein</topology>
    </subcellularLocation>
</comment>
<feature type="domain" description="Secretin/TonB short N-terminal" evidence="17">
    <location>
        <begin position="87"/>
        <end position="138"/>
    </location>
</feature>
<evidence type="ECO:0000256" key="9">
    <source>
        <dbReference type="ARBA" id="ARBA00023065"/>
    </source>
</evidence>
<dbReference type="FunFam" id="2.40.170.20:FF:000005">
    <property type="entry name" value="TonB-dependent siderophore receptor"/>
    <property type="match status" value="1"/>
</dbReference>
<dbReference type="Pfam" id="PF07715">
    <property type="entry name" value="Plug"/>
    <property type="match status" value="1"/>
</dbReference>
<dbReference type="PANTHER" id="PTHR32552:SF68">
    <property type="entry name" value="FERRICHROME OUTER MEMBRANE TRANSPORTER_PHAGE RECEPTOR"/>
    <property type="match status" value="1"/>
</dbReference>
<gene>
    <name evidence="18" type="ORF">FBZ83_106273</name>
</gene>
<dbReference type="InterPro" id="IPR000531">
    <property type="entry name" value="Beta-barrel_TonB"/>
</dbReference>
<dbReference type="CDD" id="cd01347">
    <property type="entry name" value="ligand_gated_channel"/>
    <property type="match status" value="1"/>
</dbReference>
<dbReference type="FunFam" id="2.170.130.10:FF:000001">
    <property type="entry name" value="Catecholate siderophore TonB-dependent receptor"/>
    <property type="match status" value="1"/>
</dbReference>
<dbReference type="SMART" id="SM00965">
    <property type="entry name" value="STN"/>
    <property type="match status" value="1"/>
</dbReference>
<evidence type="ECO:0000256" key="11">
    <source>
        <dbReference type="ARBA" id="ARBA00023136"/>
    </source>
</evidence>
<dbReference type="InterPro" id="IPR011662">
    <property type="entry name" value="Secretin/TonB_short_N"/>
</dbReference>
<reference evidence="18 19" key="1">
    <citation type="submission" date="2019-06" db="EMBL/GenBank/DDBJ databases">
        <title>Genomic Encyclopedia of Type Strains, Phase IV (KMG-V): Genome sequencing to study the core and pangenomes of soil and plant-associated prokaryotes.</title>
        <authorList>
            <person name="Whitman W."/>
        </authorList>
    </citation>
    <scope>NUCLEOTIDE SEQUENCE [LARGE SCALE GENOMIC DNA]</scope>
    <source>
        <strain evidence="18 19">BR 11650</strain>
    </source>
</reference>
<protein>
    <submittedName>
        <fullName evidence="18">Iron complex outermembrane receptor protein</fullName>
    </submittedName>
</protein>
<dbReference type="GO" id="GO:0009279">
    <property type="term" value="C:cell outer membrane"/>
    <property type="evidence" value="ECO:0007669"/>
    <property type="project" value="UniProtKB-SubCell"/>
</dbReference>
<dbReference type="Pfam" id="PF07660">
    <property type="entry name" value="STN"/>
    <property type="match status" value="1"/>
</dbReference>
<dbReference type="Gene3D" id="2.170.130.10">
    <property type="entry name" value="TonB-dependent receptor, plug domain"/>
    <property type="match status" value="1"/>
</dbReference>
<keyword evidence="5" id="KW-0410">Iron transport</keyword>
<dbReference type="InterPro" id="IPR012910">
    <property type="entry name" value="Plug_dom"/>
</dbReference>
<accession>A0A560CE26</accession>
<dbReference type="NCBIfam" id="TIGR01783">
    <property type="entry name" value="TonB-siderophor"/>
    <property type="match status" value="1"/>
</dbReference>
<sequence>MGAGMMDRGARGGRRGTALLRAALLSSAVAGLGVAAGSTALAAPATTGGQVAQASGPMGGQVTGQRFDIAPQGLVTALNAFSTASGWEVGFPAEVARGLTSPGVSGTMSADEALRRLLSGTGVSYQMTGPGRAVLSRQQAGETVLDPVTVEGTRERATGPVMGYAARQSATATKTDTPILETPQSISVVTRDQMDAQAARSLADVLNYTSGVTTARNGGSSSFGGDGISVRGFGGNGTTGVSFNEYLDGLRLKGSGFLTSGIDPYLFERVEVLKGPASVLFGQTSPGGLVNMVTKQPSPDARHEILLQTGNQGRKQAALDIGGDVTGDGRLSYRFAGVALDSDTQTDIAERRRLAAAPTVTIRPTDDTSLTLIGLYQRDNYDDSPLNYLPAQGTVLPNPNGKLPTKLFTGDPNFNDWDRKTMSVGYRFEHRFDERWTVRQNARYLHNDLDLKQVYASGLLPDQRTTRRTSFSARERAYDLTVDNQVQVKVDTGPLRHTVLAGVDHQRLRSDTLRGQAVAPNLDLFNPVYGLPIATPPIYQSTATRITQTGVYAQDQIKWGGLAVLLGGRKDWAETQQRNRLNQGRTSQQDDAFTGRVGALYLFDNGLAPYASYSESFEPTSGSDFFGNPFEPTTGQQYEAGLKYEPPGSGSLFTLSAFTITQQNVTTADPLHTNYNIQTGEVRSRGFEAEARVSLGAGLNAVASYTFLDAEVTKSNGADRGKRPVAVPTHSAAAWGDYTVQDGPLAGLGGGLGLRYVGFTYGDPANSFKVPSHTLVDAALRYDLSYLSPQLQGVQAAINANNLFDKEYVAACSRATNCYYGLRRTVIGSLKYSW</sequence>
<keyword evidence="8" id="KW-0408">Iron</keyword>
<dbReference type="GO" id="GO:0015891">
    <property type="term" value="P:siderophore transport"/>
    <property type="evidence" value="ECO:0007669"/>
    <property type="project" value="InterPro"/>
</dbReference>
<keyword evidence="6 14" id="KW-0812">Transmembrane</keyword>
<evidence type="ECO:0000256" key="7">
    <source>
        <dbReference type="ARBA" id="ARBA00022729"/>
    </source>
</evidence>
<evidence type="ECO:0000256" key="2">
    <source>
        <dbReference type="ARBA" id="ARBA00009810"/>
    </source>
</evidence>
<dbReference type="SUPFAM" id="SSF56935">
    <property type="entry name" value="Porins"/>
    <property type="match status" value="1"/>
</dbReference>
<keyword evidence="10 15" id="KW-0798">TonB box</keyword>
<keyword evidence="7 16" id="KW-0732">Signal</keyword>